<dbReference type="SMART" id="SM00398">
    <property type="entry name" value="HMG"/>
    <property type="match status" value="4"/>
</dbReference>
<dbReference type="EMBL" id="REGN01000854">
    <property type="protein sequence ID" value="RNA38564.1"/>
    <property type="molecule type" value="Genomic_DNA"/>
</dbReference>
<dbReference type="SUPFAM" id="SSF47095">
    <property type="entry name" value="HMG-box"/>
    <property type="match status" value="4"/>
</dbReference>
<evidence type="ECO:0000259" key="3">
    <source>
        <dbReference type="PROSITE" id="PS50118"/>
    </source>
</evidence>
<dbReference type="InterPro" id="IPR009071">
    <property type="entry name" value="HMG_box_dom"/>
</dbReference>
<keyword evidence="1 2" id="KW-0238">DNA-binding</keyword>
<dbReference type="Pfam" id="PF00505">
    <property type="entry name" value="HMG_box"/>
    <property type="match status" value="2"/>
</dbReference>
<accession>A0A3M7SRT9</accession>
<dbReference type="STRING" id="10195.A0A3M7SRT9"/>
<reference evidence="4 5" key="1">
    <citation type="journal article" date="2018" name="Sci. Rep.">
        <title>Genomic signatures of local adaptation to the degree of environmental predictability in rotifers.</title>
        <authorList>
            <person name="Franch-Gras L."/>
            <person name="Hahn C."/>
            <person name="Garcia-Roger E.M."/>
            <person name="Carmona M.J."/>
            <person name="Serra M."/>
            <person name="Gomez A."/>
        </authorList>
    </citation>
    <scope>NUCLEOTIDE SEQUENCE [LARGE SCALE GENOMIC DNA]</scope>
    <source>
        <strain evidence="4">HYR1</strain>
    </source>
</reference>
<dbReference type="GO" id="GO:0003677">
    <property type="term" value="F:DNA binding"/>
    <property type="evidence" value="ECO:0007669"/>
    <property type="project" value="UniProtKB-UniRule"/>
</dbReference>
<dbReference type="PANTHER" id="PTHR48112:SF22">
    <property type="entry name" value="MITOCHONDRIAL TRANSCRIPTION FACTOR A, ISOFORM B"/>
    <property type="match status" value="1"/>
</dbReference>
<organism evidence="4 5">
    <name type="scientific">Brachionus plicatilis</name>
    <name type="common">Marine rotifer</name>
    <name type="synonym">Brachionus muelleri</name>
    <dbReference type="NCBI Taxonomy" id="10195"/>
    <lineage>
        <taxon>Eukaryota</taxon>
        <taxon>Metazoa</taxon>
        <taxon>Spiralia</taxon>
        <taxon>Gnathifera</taxon>
        <taxon>Rotifera</taxon>
        <taxon>Eurotatoria</taxon>
        <taxon>Monogononta</taxon>
        <taxon>Pseudotrocha</taxon>
        <taxon>Ploima</taxon>
        <taxon>Brachionidae</taxon>
        <taxon>Brachionus</taxon>
    </lineage>
</organism>
<evidence type="ECO:0000256" key="1">
    <source>
        <dbReference type="ARBA" id="ARBA00023125"/>
    </source>
</evidence>
<feature type="domain" description="HMG box" evidence="3">
    <location>
        <begin position="180"/>
        <end position="243"/>
    </location>
</feature>
<evidence type="ECO:0000256" key="2">
    <source>
        <dbReference type="PROSITE-ProRule" id="PRU00267"/>
    </source>
</evidence>
<evidence type="ECO:0000313" key="4">
    <source>
        <dbReference type="EMBL" id="RNA38564.1"/>
    </source>
</evidence>
<gene>
    <name evidence="4" type="ORF">BpHYR1_039530</name>
</gene>
<feature type="domain" description="HMG box" evidence="3">
    <location>
        <begin position="455"/>
        <end position="517"/>
    </location>
</feature>
<dbReference type="Gene3D" id="1.10.30.10">
    <property type="entry name" value="High mobility group box domain"/>
    <property type="match status" value="4"/>
</dbReference>
<keyword evidence="2" id="KW-0539">Nucleus</keyword>
<feature type="DNA-binding region" description="HMG box" evidence="2">
    <location>
        <begin position="180"/>
        <end position="243"/>
    </location>
</feature>
<keyword evidence="5" id="KW-1185">Reference proteome</keyword>
<dbReference type="InterPro" id="IPR050342">
    <property type="entry name" value="HMGB"/>
</dbReference>
<dbReference type="PANTHER" id="PTHR48112">
    <property type="entry name" value="HIGH MOBILITY GROUP PROTEIN DSP1"/>
    <property type="match status" value="1"/>
</dbReference>
<dbReference type="GO" id="GO:0005634">
    <property type="term" value="C:nucleus"/>
    <property type="evidence" value="ECO:0007669"/>
    <property type="project" value="UniProtKB-UniRule"/>
</dbReference>
<name>A0A3M7SRT9_BRAPC</name>
<feature type="DNA-binding region" description="HMG box" evidence="2">
    <location>
        <begin position="455"/>
        <end position="517"/>
    </location>
</feature>
<protein>
    <submittedName>
        <fullName evidence="4">Transcription factor mitochondrial</fullName>
    </submittedName>
</protein>
<sequence length="533" mass="63086">MFMIPNIAKNLEVLNIFRTIERSLGTFQLSGSKQKQDNSLIKQFINEAKLKDAQRPKNHELIINDEFIKKYQEIMSKRPSNGINLFISEKINKNNSNFATEFSRISKLWSNLNKEEKKSYDNRVKLAQNEIDNNLNSLLSKLSIDEIKYFKEKIKMLNKLRREKLRKFRVKKQQIAQKMPKKPMSAYSIFLKDYLKNEQKSFSQAVFECGEKWRALNQEEKNKYTLEAKRMSDEYREQMKDWENRMIMEGKIQLISSGTRNKIGSDLRKIVKKEHDLKANMLFLKNCCKYCLLKIRSKDLHVPQKYLETAVCSINKAYIPKIDENLIKSKAVVDIKLVKEYEDINRKLSTNGFMIFNSEAIKEKIKQNPGQSISELTKVVADEWRALPYDKKLIYFQKAQEKTECKKSKLREIVRDLSVLELINLKIQLNERKKKKSEKNAKNRLKREQLRMGMPRPPLPAINLLLKDLKMPKIQFKQIGKVVGEKWKQLSEDEKMSYKTKARELYDEYLIKLHEWELKMISSGRNDLVSEKD</sequence>
<proteinExistence type="predicted"/>
<dbReference type="OrthoDB" id="5550281at2759"/>
<dbReference type="Pfam" id="PF09011">
    <property type="entry name" value="HMG_box_2"/>
    <property type="match status" value="1"/>
</dbReference>
<dbReference type="Proteomes" id="UP000276133">
    <property type="component" value="Unassembled WGS sequence"/>
</dbReference>
<dbReference type="PROSITE" id="PS50118">
    <property type="entry name" value="HMG_BOX_2"/>
    <property type="match status" value="3"/>
</dbReference>
<comment type="caution">
    <text evidence="4">The sequence shown here is derived from an EMBL/GenBank/DDBJ whole genome shotgun (WGS) entry which is preliminary data.</text>
</comment>
<dbReference type="CDD" id="cd00084">
    <property type="entry name" value="HMG-box_SF"/>
    <property type="match status" value="2"/>
</dbReference>
<feature type="domain" description="HMG box" evidence="3">
    <location>
        <begin position="346"/>
        <end position="414"/>
    </location>
</feature>
<dbReference type="InterPro" id="IPR036910">
    <property type="entry name" value="HMG_box_dom_sf"/>
</dbReference>
<dbReference type="AlphaFoldDB" id="A0A3M7SRT9"/>
<evidence type="ECO:0000313" key="5">
    <source>
        <dbReference type="Proteomes" id="UP000276133"/>
    </source>
</evidence>
<feature type="DNA-binding region" description="HMG box" evidence="2">
    <location>
        <begin position="346"/>
        <end position="414"/>
    </location>
</feature>